<comment type="subcellular location">
    <subcellularLocation>
        <location evidence="1">Membrane</location>
        <topology evidence="1">Multi-pass membrane protein</topology>
    </subcellularLocation>
</comment>
<dbReference type="EMBL" id="KV924609">
    <property type="protein sequence ID" value="PIO39502.1"/>
    <property type="molecule type" value="Genomic_DNA"/>
</dbReference>
<evidence type="ECO:0000256" key="1">
    <source>
        <dbReference type="ARBA" id="ARBA00004141"/>
    </source>
</evidence>
<comment type="similarity">
    <text evidence="2">Belongs to the L6 tetraspanin family.</text>
</comment>
<proteinExistence type="inferred from homology"/>
<organism evidence="7 8">
    <name type="scientific">Aquarana catesbeiana</name>
    <name type="common">American bullfrog</name>
    <name type="synonym">Rana catesbeiana</name>
    <dbReference type="NCBI Taxonomy" id="8400"/>
    <lineage>
        <taxon>Eukaryota</taxon>
        <taxon>Metazoa</taxon>
        <taxon>Chordata</taxon>
        <taxon>Craniata</taxon>
        <taxon>Vertebrata</taxon>
        <taxon>Euteleostomi</taxon>
        <taxon>Amphibia</taxon>
        <taxon>Batrachia</taxon>
        <taxon>Anura</taxon>
        <taxon>Neobatrachia</taxon>
        <taxon>Ranoidea</taxon>
        <taxon>Ranidae</taxon>
        <taxon>Aquarana</taxon>
    </lineage>
</organism>
<evidence type="ECO:0000256" key="5">
    <source>
        <dbReference type="ARBA" id="ARBA00023136"/>
    </source>
</evidence>
<gene>
    <name evidence="7" type="ORF">AB205_0092280</name>
</gene>
<keyword evidence="5 6" id="KW-0472">Membrane</keyword>
<protein>
    <submittedName>
        <fullName evidence="7">Transmembrane 4 L6 family member 4</fullName>
    </submittedName>
</protein>
<feature type="transmembrane region" description="Helical" evidence="6">
    <location>
        <begin position="50"/>
        <end position="71"/>
    </location>
</feature>
<dbReference type="AlphaFoldDB" id="A0A2G9SHE6"/>
<keyword evidence="8" id="KW-1185">Reference proteome</keyword>
<evidence type="ECO:0000256" key="2">
    <source>
        <dbReference type="ARBA" id="ARBA00006193"/>
    </source>
</evidence>
<name>A0A2G9SHE6_AQUCT</name>
<evidence type="ECO:0000313" key="7">
    <source>
        <dbReference type="EMBL" id="PIO39502.1"/>
    </source>
</evidence>
<accession>A0A2G9SHE6</accession>
<dbReference type="Proteomes" id="UP000228934">
    <property type="component" value="Unassembled WGS sequence"/>
</dbReference>
<feature type="transmembrane region" description="Helical" evidence="6">
    <location>
        <begin position="12"/>
        <end position="30"/>
    </location>
</feature>
<dbReference type="Pfam" id="PF05805">
    <property type="entry name" value="L6_membrane"/>
    <property type="match status" value="1"/>
</dbReference>
<dbReference type="PANTHER" id="PTHR14198:SF23">
    <property type="entry name" value="SI:CH211-137I24.10"/>
    <property type="match status" value="1"/>
</dbReference>
<keyword evidence="4 6" id="KW-1133">Transmembrane helix</keyword>
<reference evidence="8" key="1">
    <citation type="journal article" date="2017" name="Nat. Commun.">
        <title>The North American bullfrog draft genome provides insight into hormonal regulation of long noncoding RNA.</title>
        <authorList>
            <person name="Hammond S.A."/>
            <person name="Warren R.L."/>
            <person name="Vandervalk B.P."/>
            <person name="Kucuk E."/>
            <person name="Khan H."/>
            <person name="Gibb E.A."/>
            <person name="Pandoh P."/>
            <person name="Kirk H."/>
            <person name="Zhao Y."/>
            <person name="Jones M."/>
            <person name="Mungall A.J."/>
            <person name="Coope R."/>
            <person name="Pleasance S."/>
            <person name="Moore R.A."/>
            <person name="Holt R.A."/>
            <person name="Round J.M."/>
            <person name="Ohora S."/>
            <person name="Walle B.V."/>
            <person name="Veldhoen N."/>
            <person name="Helbing C.C."/>
            <person name="Birol I."/>
        </authorList>
    </citation>
    <scope>NUCLEOTIDE SEQUENCE [LARGE SCALE GENOMIC DNA]</scope>
</reference>
<feature type="transmembrane region" description="Helical" evidence="6">
    <location>
        <begin position="165"/>
        <end position="188"/>
    </location>
</feature>
<dbReference type="PANTHER" id="PTHR14198">
    <property type="entry name" value="TRANSMEMBRANE 4 L6 FAMILY MEMBER 1-RELATED"/>
    <property type="match status" value="1"/>
</dbReference>
<evidence type="ECO:0000256" key="6">
    <source>
        <dbReference type="SAM" id="Phobius"/>
    </source>
</evidence>
<evidence type="ECO:0000313" key="8">
    <source>
        <dbReference type="Proteomes" id="UP000228934"/>
    </source>
</evidence>
<keyword evidence="3 6" id="KW-0812">Transmembrane</keyword>
<dbReference type="InterPro" id="IPR008661">
    <property type="entry name" value="L6_membrane"/>
</dbReference>
<feature type="transmembrane region" description="Helical" evidence="6">
    <location>
        <begin position="83"/>
        <end position="104"/>
    </location>
</feature>
<evidence type="ECO:0000256" key="4">
    <source>
        <dbReference type="ARBA" id="ARBA00022989"/>
    </source>
</evidence>
<sequence>MCTGKCAKFIGYALYPLVVISLIANIIEFFPGWETQPISNPSDQMTPEVLFMGGIIGSGILVLIPAIHIQATGREEGCCNNRCGMFLSIIFAAIGVAGSVYGFAASVVGMVKGPVCQFLLKNETYPQGILTWGRPFDTDLAQFSNESYLFNQTAWNTCEYPKDVVLFNVVLFSIVLSTSAISLVLCAIQMVNGLFGCCCGTCGDKK</sequence>
<dbReference type="GO" id="GO:0016020">
    <property type="term" value="C:membrane"/>
    <property type="evidence" value="ECO:0007669"/>
    <property type="project" value="UniProtKB-SubCell"/>
</dbReference>
<dbReference type="OrthoDB" id="9449742at2759"/>
<evidence type="ECO:0000256" key="3">
    <source>
        <dbReference type="ARBA" id="ARBA00022692"/>
    </source>
</evidence>